<organism evidence="15 16">
    <name type="scientific">Lepeophtheirus salmonis</name>
    <name type="common">Salmon louse</name>
    <name type="synonym">Caligus salmonis</name>
    <dbReference type="NCBI Taxonomy" id="72036"/>
    <lineage>
        <taxon>Eukaryota</taxon>
        <taxon>Metazoa</taxon>
        <taxon>Ecdysozoa</taxon>
        <taxon>Arthropoda</taxon>
        <taxon>Crustacea</taxon>
        <taxon>Multicrustacea</taxon>
        <taxon>Hexanauplia</taxon>
        <taxon>Copepoda</taxon>
        <taxon>Siphonostomatoida</taxon>
        <taxon>Caligidae</taxon>
        <taxon>Lepeophtheirus</taxon>
    </lineage>
</organism>
<keyword evidence="3" id="KW-0109">Calcium transport</keyword>
<evidence type="ECO:0000256" key="13">
    <source>
        <dbReference type="SAM" id="Phobius"/>
    </source>
</evidence>
<gene>
    <name evidence="15" type="ORF">LSAA_14366</name>
</gene>
<dbReference type="Gene3D" id="1.20.120.350">
    <property type="entry name" value="Voltage-gated potassium channels. Chain C"/>
    <property type="match status" value="1"/>
</dbReference>
<evidence type="ECO:0000259" key="14">
    <source>
        <dbReference type="Pfam" id="PF00520"/>
    </source>
</evidence>
<dbReference type="EMBL" id="HG994587">
    <property type="protein sequence ID" value="CAF3030464.1"/>
    <property type="molecule type" value="Genomic_DNA"/>
</dbReference>
<dbReference type="Pfam" id="PF00520">
    <property type="entry name" value="Ion_trans"/>
    <property type="match status" value="1"/>
</dbReference>
<dbReference type="GO" id="GO:0098703">
    <property type="term" value="P:calcium ion import across plasma membrane"/>
    <property type="evidence" value="ECO:0007669"/>
    <property type="project" value="TreeGrafter"/>
</dbReference>
<feature type="domain" description="Ion transport" evidence="14">
    <location>
        <begin position="1"/>
        <end position="177"/>
    </location>
</feature>
<evidence type="ECO:0000313" key="16">
    <source>
        <dbReference type="Proteomes" id="UP000675881"/>
    </source>
</evidence>
<dbReference type="SUPFAM" id="SSF81324">
    <property type="entry name" value="Voltage-gated potassium channels"/>
    <property type="match status" value="1"/>
</dbReference>
<dbReference type="Gene3D" id="1.10.287.70">
    <property type="match status" value="1"/>
</dbReference>
<name>A0A7R8HDV8_LEPSM</name>
<keyword evidence="10 13" id="KW-0472">Membrane</keyword>
<sequence>MYSLGFLNYFISLFNRFDCFVVLSSILELVLTRTHIMPPLGMSVLRCIRLLRAFKVTRYWTSLKNLLKSLINSIEAIFSLIVLLFLFLGIYALLGSQLFGGKFSERVYPGEVGLAKPRANFDSFYNIMYDGILAYGGPQTVLGMFASLYFITLFIIGNYILLNVFLAIAVDNLAGDDDDEEEETPVVKDPEPAFAPAQQDPSRPPPPGTQIPHEREDLLMMIDNHHLYNYDPGYEDEYNPYLNSNGSYMGGDNLSGGYDHYNDYNQMVNNNGPIKSLEEKLEEEKANEEAFLEDDDNKKDPIPPFSSLFIFSPTNRFRVSLL</sequence>
<keyword evidence="2" id="KW-0813">Transport</keyword>
<keyword evidence="9" id="KW-0406">Ion transport</keyword>
<keyword evidence="11" id="KW-0407">Ion channel</keyword>
<proteinExistence type="predicted"/>
<dbReference type="InterPro" id="IPR027359">
    <property type="entry name" value="Volt_channel_dom_sf"/>
</dbReference>
<dbReference type="InterPro" id="IPR050599">
    <property type="entry name" value="VDCC_alpha-1_subunit"/>
</dbReference>
<evidence type="ECO:0000256" key="6">
    <source>
        <dbReference type="ARBA" id="ARBA00022837"/>
    </source>
</evidence>
<evidence type="ECO:0000256" key="11">
    <source>
        <dbReference type="ARBA" id="ARBA00023303"/>
    </source>
</evidence>
<evidence type="ECO:0000256" key="5">
    <source>
        <dbReference type="ARBA" id="ARBA00022692"/>
    </source>
</evidence>
<dbReference type="GO" id="GO:0005891">
    <property type="term" value="C:voltage-gated calcium channel complex"/>
    <property type="evidence" value="ECO:0007669"/>
    <property type="project" value="TreeGrafter"/>
</dbReference>
<feature type="transmembrane region" description="Helical" evidence="13">
    <location>
        <begin position="74"/>
        <end position="94"/>
    </location>
</feature>
<evidence type="ECO:0000256" key="7">
    <source>
        <dbReference type="ARBA" id="ARBA00022882"/>
    </source>
</evidence>
<reference evidence="15" key="1">
    <citation type="submission" date="2021-02" db="EMBL/GenBank/DDBJ databases">
        <authorList>
            <person name="Bekaert M."/>
        </authorList>
    </citation>
    <scope>NUCLEOTIDE SEQUENCE</scope>
    <source>
        <strain evidence="15">IoA-00</strain>
    </source>
</reference>
<dbReference type="Proteomes" id="UP000675881">
    <property type="component" value="Chromosome 8"/>
</dbReference>
<evidence type="ECO:0000313" key="15">
    <source>
        <dbReference type="EMBL" id="CAF3030464.1"/>
    </source>
</evidence>
<keyword evidence="5 13" id="KW-0812">Transmembrane</keyword>
<dbReference type="InterPro" id="IPR005821">
    <property type="entry name" value="Ion_trans_dom"/>
</dbReference>
<evidence type="ECO:0000256" key="10">
    <source>
        <dbReference type="ARBA" id="ARBA00023136"/>
    </source>
</evidence>
<feature type="transmembrane region" description="Helical" evidence="13">
    <location>
        <begin position="148"/>
        <end position="170"/>
    </location>
</feature>
<comment type="subcellular location">
    <subcellularLocation>
        <location evidence="1">Membrane</location>
        <topology evidence="1">Multi-pass membrane protein</topology>
    </subcellularLocation>
</comment>
<keyword evidence="8 13" id="KW-1133">Transmembrane helix</keyword>
<dbReference type="AlphaFoldDB" id="A0A7R8HDV8"/>
<evidence type="ECO:0000256" key="12">
    <source>
        <dbReference type="SAM" id="MobiDB-lite"/>
    </source>
</evidence>
<keyword evidence="6" id="KW-0106">Calcium</keyword>
<protein>
    <submittedName>
        <fullName evidence="15">CACNA1D</fullName>
    </submittedName>
</protein>
<dbReference type="OrthoDB" id="6366854at2759"/>
<feature type="transmembrane region" description="Helical" evidence="13">
    <location>
        <begin position="6"/>
        <end position="31"/>
    </location>
</feature>
<evidence type="ECO:0000256" key="2">
    <source>
        <dbReference type="ARBA" id="ARBA00022448"/>
    </source>
</evidence>
<dbReference type="GO" id="GO:0008331">
    <property type="term" value="F:high voltage-gated calcium channel activity"/>
    <property type="evidence" value="ECO:0007669"/>
    <property type="project" value="TreeGrafter"/>
</dbReference>
<evidence type="ECO:0000256" key="1">
    <source>
        <dbReference type="ARBA" id="ARBA00004141"/>
    </source>
</evidence>
<evidence type="ECO:0000256" key="3">
    <source>
        <dbReference type="ARBA" id="ARBA00022568"/>
    </source>
</evidence>
<keyword evidence="4" id="KW-0107">Calcium channel</keyword>
<evidence type="ECO:0000256" key="9">
    <source>
        <dbReference type="ARBA" id="ARBA00023065"/>
    </source>
</evidence>
<dbReference type="PANTHER" id="PTHR45628:SF1">
    <property type="entry name" value="VOLTAGE-DEPENDENT CALCIUM CHANNEL TYPE D SUBUNIT ALPHA-1"/>
    <property type="match status" value="1"/>
</dbReference>
<dbReference type="PANTHER" id="PTHR45628">
    <property type="entry name" value="VOLTAGE-DEPENDENT CALCIUM CHANNEL TYPE A SUBUNIT ALPHA-1"/>
    <property type="match status" value="1"/>
</dbReference>
<evidence type="ECO:0000256" key="4">
    <source>
        <dbReference type="ARBA" id="ARBA00022673"/>
    </source>
</evidence>
<keyword evidence="7" id="KW-0851">Voltage-gated channel</keyword>
<evidence type="ECO:0000256" key="8">
    <source>
        <dbReference type="ARBA" id="ARBA00022989"/>
    </source>
</evidence>
<accession>A0A7R8HDV8</accession>
<feature type="region of interest" description="Disordered" evidence="12">
    <location>
        <begin position="177"/>
        <end position="212"/>
    </location>
</feature>
<keyword evidence="16" id="KW-1185">Reference proteome</keyword>